<sequence>MQRRVLSGVPQGSVLGPLLFVIYISDSKYSLKSLFVMYADDLKIYNKSCNFIVLQNDLDMVANWSCTLLLRINSAKCLVLYTNSNRNLKHDYHVHGTQLSKVDSYRDLGVMVSSSLLWSDHIAELVKKANRIIFLISRTFRAITISMFNNLYKTLVRPVLEFANTVWAPSLKGDIALLEGVQRRATRLPFGRVRPSYEGRLALMHLPSLVDRRGRGAMITTFQALTNNNSVIRFFFKLDMRGRTRGNSFKLVKGNFKTTGRQIYIVNRVFGKWNSLPTEVVLNDSVLSFKGSYDQYNKV</sequence>
<evidence type="ECO:0000259" key="1">
    <source>
        <dbReference type="PROSITE" id="PS50878"/>
    </source>
</evidence>
<comment type="caution">
    <text evidence="2">The sequence shown here is derived from an EMBL/GenBank/DDBJ whole genome shotgun (WGS) entry which is preliminary data.</text>
</comment>
<dbReference type="Proteomes" id="UP001168821">
    <property type="component" value="Unassembled WGS sequence"/>
</dbReference>
<dbReference type="EMBL" id="JALNTZ010000004">
    <property type="protein sequence ID" value="KAJ3655193.1"/>
    <property type="molecule type" value="Genomic_DNA"/>
</dbReference>
<organism evidence="2 3">
    <name type="scientific">Zophobas morio</name>
    <dbReference type="NCBI Taxonomy" id="2755281"/>
    <lineage>
        <taxon>Eukaryota</taxon>
        <taxon>Metazoa</taxon>
        <taxon>Ecdysozoa</taxon>
        <taxon>Arthropoda</taxon>
        <taxon>Hexapoda</taxon>
        <taxon>Insecta</taxon>
        <taxon>Pterygota</taxon>
        <taxon>Neoptera</taxon>
        <taxon>Endopterygota</taxon>
        <taxon>Coleoptera</taxon>
        <taxon>Polyphaga</taxon>
        <taxon>Cucujiformia</taxon>
        <taxon>Tenebrionidae</taxon>
        <taxon>Zophobas</taxon>
    </lineage>
</organism>
<evidence type="ECO:0000313" key="2">
    <source>
        <dbReference type="EMBL" id="KAJ3655193.1"/>
    </source>
</evidence>
<feature type="domain" description="Reverse transcriptase" evidence="1">
    <location>
        <begin position="1"/>
        <end position="99"/>
    </location>
</feature>
<dbReference type="PANTHER" id="PTHR33332">
    <property type="entry name" value="REVERSE TRANSCRIPTASE DOMAIN-CONTAINING PROTEIN"/>
    <property type="match status" value="1"/>
</dbReference>
<gene>
    <name evidence="2" type="ORF">Zmor_014330</name>
</gene>
<accession>A0AA38MGC7</accession>
<dbReference type="Pfam" id="PF00078">
    <property type="entry name" value="RVT_1"/>
    <property type="match status" value="1"/>
</dbReference>
<reference evidence="2" key="1">
    <citation type="journal article" date="2023" name="G3 (Bethesda)">
        <title>Whole genome assemblies of Zophobas morio and Tenebrio molitor.</title>
        <authorList>
            <person name="Kaur S."/>
            <person name="Stinson S.A."/>
            <person name="diCenzo G.C."/>
        </authorList>
    </citation>
    <scope>NUCLEOTIDE SEQUENCE</scope>
    <source>
        <strain evidence="2">QUZm001</strain>
    </source>
</reference>
<dbReference type="AlphaFoldDB" id="A0AA38MGC7"/>
<evidence type="ECO:0000313" key="3">
    <source>
        <dbReference type="Proteomes" id="UP001168821"/>
    </source>
</evidence>
<dbReference type="PROSITE" id="PS50878">
    <property type="entry name" value="RT_POL"/>
    <property type="match status" value="1"/>
</dbReference>
<dbReference type="PRINTS" id="PR01345">
    <property type="entry name" value="CERVTRCPTASE"/>
</dbReference>
<dbReference type="InterPro" id="IPR000477">
    <property type="entry name" value="RT_dom"/>
</dbReference>
<proteinExistence type="predicted"/>
<protein>
    <recommendedName>
        <fullName evidence="1">Reverse transcriptase domain-containing protein</fullName>
    </recommendedName>
</protein>
<keyword evidence="3" id="KW-1185">Reference proteome</keyword>
<name>A0AA38MGC7_9CUCU</name>